<keyword evidence="2" id="KW-1185">Reference proteome</keyword>
<evidence type="ECO:0000313" key="2">
    <source>
        <dbReference type="Proteomes" id="UP000253664"/>
    </source>
</evidence>
<sequence>MGGTLCLLNWGGGPGYGDVAAVVIGCIDSARDGRGHAQMEREQELARELADKLGDVFKQPAGGTLGSAEEGRSKFSRAGWGGRDCRAFTRIGGEHTLRSSVMKCVQCRGGWIRTRYFGLCRLLLVLLSFVSGWPPSTHASAYEYYVKLTIRPDLTRL</sequence>
<proteinExistence type="predicted"/>
<gene>
    <name evidence="1" type="ORF">L249_8847</name>
</gene>
<reference evidence="1 2" key="1">
    <citation type="journal article" date="2015" name="BMC Genomics">
        <title>Insights from the genome of Ophiocordyceps polyrhachis-furcata to pathogenicity and host specificity in insect fungi.</title>
        <authorList>
            <person name="Wichadakul D."/>
            <person name="Kobmoo N."/>
            <person name="Ingsriswang S."/>
            <person name="Tangphatsornruang S."/>
            <person name="Chantasingh D."/>
            <person name="Luangsa-ard J.J."/>
            <person name="Eurwilaichitr L."/>
        </authorList>
    </citation>
    <scope>NUCLEOTIDE SEQUENCE [LARGE SCALE GENOMIC DNA]</scope>
    <source>
        <strain evidence="1 2">BCC 54312</strain>
    </source>
</reference>
<evidence type="ECO:0000313" key="1">
    <source>
        <dbReference type="EMBL" id="RCI08476.1"/>
    </source>
</evidence>
<dbReference type="Proteomes" id="UP000253664">
    <property type="component" value="Unassembled WGS sequence"/>
</dbReference>
<organism evidence="1 2">
    <name type="scientific">Ophiocordyceps polyrhachis-furcata BCC 54312</name>
    <dbReference type="NCBI Taxonomy" id="1330021"/>
    <lineage>
        <taxon>Eukaryota</taxon>
        <taxon>Fungi</taxon>
        <taxon>Dikarya</taxon>
        <taxon>Ascomycota</taxon>
        <taxon>Pezizomycotina</taxon>
        <taxon>Sordariomycetes</taxon>
        <taxon>Hypocreomycetidae</taxon>
        <taxon>Hypocreales</taxon>
        <taxon>Ophiocordycipitaceae</taxon>
        <taxon>Ophiocordyceps</taxon>
    </lineage>
</organism>
<name>A0A367L230_9HYPO</name>
<dbReference type="AlphaFoldDB" id="A0A367L230"/>
<accession>A0A367L230</accession>
<comment type="caution">
    <text evidence="1">The sequence shown here is derived from an EMBL/GenBank/DDBJ whole genome shotgun (WGS) entry which is preliminary data.</text>
</comment>
<protein>
    <submittedName>
        <fullName evidence="1">Uncharacterized protein</fullName>
    </submittedName>
</protein>
<dbReference type="EMBL" id="LKCN02000019">
    <property type="protein sequence ID" value="RCI08476.1"/>
    <property type="molecule type" value="Genomic_DNA"/>
</dbReference>